<dbReference type="NCBIfam" id="TIGR01250">
    <property type="entry name" value="pro_imino_pep_2"/>
    <property type="match status" value="1"/>
</dbReference>
<keyword evidence="11" id="KW-1185">Reference proteome</keyword>
<dbReference type="Pfam" id="PF00561">
    <property type="entry name" value="Abhydrolase_1"/>
    <property type="match status" value="1"/>
</dbReference>
<evidence type="ECO:0000256" key="8">
    <source>
        <dbReference type="PIRSR" id="PIRSR005539-1"/>
    </source>
</evidence>
<accession>A0A1R1LA34</accession>
<comment type="catalytic activity">
    <reaction evidence="1">
        <text>Release of N-terminal proline from a peptide.</text>
        <dbReference type="EC" id="3.4.11.5"/>
    </reaction>
</comment>
<feature type="active site" description="Nucleophile" evidence="8">
    <location>
        <position position="101"/>
    </location>
</feature>
<comment type="similarity">
    <text evidence="2 7">Belongs to the peptidase S33 family.</text>
</comment>
<dbReference type="PRINTS" id="PR00111">
    <property type="entry name" value="ABHYDROLASE"/>
</dbReference>
<dbReference type="GO" id="GO:0006508">
    <property type="term" value="P:proteolysis"/>
    <property type="evidence" value="ECO:0007669"/>
    <property type="project" value="InterPro"/>
</dbReference>
<evidence type="ECO:0000256" key="1">
    <source>
        <dbReference type="ARBA" id="ARBA00001585"/>
    </source>
</evidence>
<reference evidence="10 11" key="1">
    <citation type="submission" date="2016-12" db="EMBL/GenBank/DDBJ databases">
        <title>Draft genome of Tersicoccus phoenicis 1P05MA.</title>
        <authorList>
            <person name="Nakajima Y."/>
            <person name="Yoshizawa S."/>
            <person name="Nakamura K."/>
            <person name="Ogura Y."/>
            <person name="Hayashi T."/>
            <person name="Kogure K."/>
        </authorList>
    </citation>
    <scope>NUCLEOTIDE SEQUENCE [LARGE SCALE GENOMIC DNA]</scope>
    <source>
        <strain evidence="10 11">1p05MA</strain>
    </source>
</reference>
<sequence>MTTTGYSTAATGRIWWQSTDPGTEATPLVILHGGPGVPSYYLEPLNALADERRVVLYDQVGAGRSDHPEDPAVFSVETFVEDLNSLVDDLGLATFHLLGHSWGGMLALAFSKKYAQRVASLVLASPLVNVEAWCADAAALVAGLPAADRQALSGPTEGPEYKAAEAEFYRRHFCNLNPWPEPLQHSFDELGMGPYLTMWGPNEFTQTGNLRGRDYTPVVRSLEIPNLWLCGSDDEARPDTIGAFARMNPEGEYLEFAGGTHSVHLEQPDAYIAAVRGFLARH</sequence>
<dbReference type="Proteomes" id="UP000187085">
    <property type="component" value="Unassembled WGS sequence"/>
</dbReference>
<dbReference type="RefSeq" id="WP_076704034.1">
    <property type="nucleotide sequence ID" value="NZ_MRDE01000058.1"/>
</dbReference>
<evidence type="ECO:0000256" key="2">
    <source>
        <dbReference type="ARBA" id="ARBA00010088"/>
    </source>
</evidence>
<dbReference type="EMBL" id="MRDE01000058">
    <property type="protein sequence ID" value="OMH24380.1"/>
    <property type="molecule type" value="Genomic_DNA"/>
</dbReference>
<protein>
    <recommendedName>
        <fullName evidence="4">Proline iminopeptidase</fullName>
        <ecNumber evidence="3">3.4.11.5</ecNumber>
    </recommendedName>
    <alternativeName>
        <fullName evidence="6">Prolyl aminopeptidase</fullName>
    </alternativeName>
</protein>
<evidence type="ECO:0000313" key="10">
    <source>
        <dbReference type="EMBL" id="OMH24380.1"/>
    </source>
</evidence>
<dbReference type="PANTHER" id="PTHR43194">
    <property type="entry name" value="HYDROLASE ALPHA/BETA FOLD FAMILY"/>
    <property type="match status" value="1"/>
</dbReference>
<evidence type="ECO:0000256" key="3">
    <source>
        <dbReference type="ARBA" id="ARBA00012568"/>
    </source>
</evidence>
<dbReference type="Gene3D" id="3.40.50.1820">
    <property type="entry name" value="alpha/beta hydrolase"/>
    <property type="match status" value="1"/>
</dbReference>
<feature type="active site" description="Proton donor" evidence="8">
    <location>
        <position position="261"/>
    </location>
</feature>
<gene>
    <name evidence="10" type="ORF">BKD30_08680</name>
</gene>
<evidence type="ECO:0000256" key="4">
    <source>
        <dbReference type="ARBA" id="ARBA00021843"/>
    </source>
</evidence>
<comment type="caution">
    <text evidence="10">The sequence shown here is derived from an EMBL/GenBank/DDBJ whole genome shotgun (WGS) entry which is preliminary data.</text>
</comment>
<dbReference type="InterPro" id="IPR000073">
    <property type="entry name" value="AB_hydrolase_1"/>
</dbReference>
<keyword evidence="5 7" id="KW-0378">Hydrolase</keyword>
<dbReference type="STRING" id="554083.BKD30_08680"/>
<dbReference type="PIRSF" id="PIRSF005539">
    <property type="entry name" value="Pept_S33_TRI_F1"/>
    <property type="match status" value="1"/>
</dbReference>
<evidence type="ECO:0000313" key="11">
    <source>
        <dbReference type="Proteomes" id="UP000187085"/>
    </source>
</evidence>
<evidence type="ECO:0000256" key="5">
    <source>
        <dbReference type="ARBA" id="ARBA00022801"/>
    </source>
</evidence>
<evidence type="ECO:0000256" key="7">
    <source>
        <dbReference type="PIRNR" id="PIRNR005539"/>
    </source>
</evidence>
<evidence type="ECO:0000259" key="9">
    <source>
        <dbReference type="Pfam" id="PF00561"/>
    </source>
</evidence>
<dbReference type="OrthoDB" id="2987348at2"/>
<dbReference type="InterPro" id="IPR002410">
    <property type="entry name" value="Peptidase_S33"/>
</dbReference>
<feature type="active site" evidence="8">
    <location>
        <position position="234"/>
    </location>
</feature>
<dbReference type="PANTHER" id="PTHR43194:SF2">
    <property type="entry name" value="PEROXISOMAL MEMBRANE PROTEIN LPX1"/>
    <property type="match status" value="1"/>
</dbReference>
<dbReference type="EC" id="3.4.11.5" evidence="3"/>
<proteinExistence type="inferred from homology"/>
<dbReference type="AlphaFoldDB" id="A0A1R1LA34"/>
<feature type="domain" description="AB hydrolase-1" evidence="9">
    <location>
        <begin position="27"/>
        <end position="268"/>
    </location>
</feature>
<dbReference type="PRINTS" id="PR00793">
    <property type="entry name" value="PROAMNOPTASE"/>
</dbReference>
<evidence type="ECO:0000256" key="6">
    <source>
        <dbReference type="ARBA" id="ARBA00029605"/>
    </source>
</evidence>
<dbReference type="InterPro" id="IPR050228">
    <property type="entry name" value="Carboxylesterase_BioH"/>
</dbReference>
<name>A0A1R1LA34_9MICC</name>
<dbReference type="InterPro" id="IPR005945">
    <property type="entry name" value="Pro_imino_pep"/>
</dbReference>
<dbReference type="InterPro" id="IPR029058">
    <property type="entry name" value="AB_hydrolase_fold"/>
</dbReference>
<dbReference type="GO" id="GO:0004177">
    <property type="term" value="F:aminopeptidase activity"/>
    <property type="evidence" value="ECO:0007669"/>
    <property type="project" value="UniProtKB-EC"/>
</dbReference>
<organism evidence="10 11">
    <name type="scientific">Tersicoccus phoenicis</name>
    <dbReference type="NCBI Taxonomy" id="554083"/>
    <lineage>
        <taxon>Bacteria</taxon>
        <taxon>Bacillati</taxon>
        <taxon>Actinomycetota</taxon>
        <taxon>Actinomycetes</taxon>
        <taxon>Micrococcales</taxon>
        <taxon>Micrococcaceae</taxon>
        <taxon>Tersicoccus</taxon>
    </lineage>
</organism>
<dbReference type="SUPFAM" id="SSF53474">
    <property type="entry name" value="alpha/beta-Hydrolases"/>
    <property type="match status" value="1"/>
</dbReference>